<dbReference type="InParanoid" id="A0A061E6V3"/>
<dbReference type="PANTHER" id="PTHR33033">
    <property type="entry name" value="POLYNUCLEOTIDYL TRANSFERASE, RIBONUCLEASE H-LIKE SUPERFAMILY PROTEIN-RELATED"/>
    <property type="match status" value="1"/>
</dbReference>
<dbReference type="EMBL" id="CM001880">
    <property type="protein sequence ID" value="EOY00710.1"/>
    <property type="molecule type" value="Genomic_DNA"/>
</dbReference>
<evidence type="ECO:0000313" key="2">
    <source>
        <dbReference type="Proteomes" id="UP000026915"/>
    </source>
</evidence>
<dbReference type="GO" id="GO:0003676">
    <property type="term" value="F:nucleic acid binding"/>
    <property type="evidence" value="ECO:0007669"/>
    <property type="project" value="InterPro"/>
</dbReference>
<evidence type="ECO:0000313" key="1">
    <source>
        <dbReference type="EMBL" id="EOY00710.1"/>
    </source>
</evidence>
<dbReference type="SUPFAM" id="SSF53098">
    <property type="entry name" value="Ribonuclease H-like"/>
    <property type="match status" value="1"/>
</dbReference>
<dbReference type="Proteomes" id="UP000026915">
    <property type="component" value="Chromosome 2"/>
</dbReference>
<dbReference type="PANTHER" id="PTHR33033:SF121">
    <property type="entry name" value="POLYNUCLEOTIDYL TRANSFERASE, RIBONUCLEASE H-LIKE SUPERFAMILY PROTEIN"/>
    <property type="match status" value="1"/>
</dbReference>
<dbReference type="InterPro" id="IPR036397">
    <property type="entry name" value="RNaseH_sf"/>
</dbReference>
<proteinExistence type="predicted"/>
<protein>
    <recommendedName>
        <fullName evidence="3">RNase H type-1 domain-containing protein</fullName>
    </recommendedName>
</protein>
<dbReference type="InterPro" id="IPR012337">
    <property type="entry name" value="RNaseH-like_sf"/>
</dbReference>
<reference evidence="1 2" key="1">
    <citation type="journal article" date="2013" name="Genome Biol.">
        <title>The genome sequence of the most widely cultivated cacao type and its use to identify candidate genes regulating pod color.</title>
        <authorList>
            <person name="Motamayor J.C."/>
            <person name="Mockaitis K."/>
            <person name="Schmutz J."/>
            <person name="Haiminen N."/>
            <person name="Iii D.L."/>
            <person name="Cornejo O."/>
            <person name="Findley S.D."/>
            <person name="Zheng P."/>
            <person name="Utro F."/>
            <person name="Royaert S."/>
            <person name="Saski C."/>
            <person name="Jenkins J."/>
            <person name="Podicheti R."/>
            <person name="Zhao M."/>
            <person name="Scheffler B.E."/>
            <person name="Stack J.C."/>
            <person name="Feltus F.A."/>
            <person name="Mustiga G.M."/>
            <person name="Amores F."/>
            <person name="Phillips W."/>
            <person name="Marelli J.P."/>
            <person name="May G.D."/>
            <person name="Shapiro H."/>
            <person name="Ma J."/>
            <person name="Bustamante C.D."/>
            <person name="Schnell R.J."/>
            <person name="Main D."/>
            <person name="Gilbert D."/>
            <person name="Parida L."/>
            <person name="Kuhn D.N."/>
        </authorList>
    </citation>
    <scope>NUCLEOTIDE SEQUENCE [LARGE SCALE GENOMIC DNA]</scope>
    <source>
        <strain evidence="2">cv. Matina 1-6</strain>
    </source>
</reference>
<organism evidence="1 2">
    <name type="scientific">Theobroma cacao</name>
    <name type="common">Cacao</name>
    <name type="synonym">Cocoa</name>
    <dbReference type="NCBI Taxonomy" id="3641"/>
    <lineage>
        <taxon>Eukaryota</taxon>
        <taxon>Viridiplantae</taxon>
        <taxon>Streptophyta</taxon>
        <taxon>Embryophyta</taxon>
        <taxon>Tracheophyta</taxon>
        <taxon>Spermatophyta</taxon>
        <taxon>Magnoliopsida</taxon>
        <taxon>eudicotyledons</taxon>
        <taxon>Gunneridae</taxon>
        <taxon>Pentapetalae</taxon>
        <taxon>rosids</taxon>
        <taxon>malvids</taxon>
        <taxon>Malvales</taxon>
        <taxon>Malvaceae</taxon>
        <taxon>Byttnerioideae</taxon>
        <taxon>Theobroma</taxon>
    </lineage>
</organism>
<keyword evidence="2" id="KW-1185">Reference proteome</keyword>
<name>A0A061E6V3_THECC</name>
<dbReference type="AlphaFoldDB" id="A0A061E6V3"/>
<evidence type="ECO:0008006" key="3">
    <source>
        <dbReference type="Google" id="ProtNLM"/>
    </source>
</evidence>
<sequence length="93" mass="10728">MKFNVDGAARGCSGPTRIRGILRDHRGEVKIIFSNAIGEIDSNFAEMMAVKAVKWTKHPDVALWRMRKLILQTEILKREVEGWEIQHVKREVN</sequence>
<gene>
    <name evidence="1" type="ORF">TCM_010646</name>
</gene>
<dbReference type="HOGENOM" id="CLU_000680_21_2_1"/>
<accession>A0A061E6V3</accession>
<dbReference type="Gramene" id="EOY00710">
    <property type="protein sequence ID" value="EOY00710"/>
    <property type="gene ID" value="TCM_010646"/>
</dbReference>
<dbReference type="Gene3D" id="3.30.420.10">
    <property type="entry name" value="Ribonuclease H-like superfamily/Ribonuclease H"/>
    <property type="match status" value="1"/>
</dbReference>